<dbReference type="EMBL" id="WKUE01000039">
    <property type="protein sequence ID" value="MSI71117.1"/>
    <property type="molecule type" value="Genomic_DNA"/>
</dbReference>
<protein>
    <submittedName>
        <fullName evidence="4 8">Nuclease</fullName>
    </submittedName>
    <submittedName>
        <fullName evidence="3">ParB N-terminal domain-containing protein</fullName>
    </submittedName>
    <submittedName>
        <fullName evidence="2">Phage DNA methylase/nuclease</fullName>
    </submittedName>
</protein>
<evidence type="ECO:0000313" key="16">
    <source>
        <dbReference type="Proteomes" id="UP000486847"/>
    </source>
</evidence>
<dbReference type="AlphaFoldDB" id="A0A0A3UJL8"/>
<keyword evidence="2" id="KW-0489">Methyltransferase</keyword>
<sequence>MALKIEYLPVGKLLRYAKNSRTHSDEQVEQLVNSIREFGFTNPVLIDEKNELIAGHGRLAAAEILEMDKVPAIRLSNLSEKQKKAYRIADNKLALNAGWDMQLLAEEVKELMDDDFDIDLLGFNDAELDEMLSDEQPQEEDDNSSPVVQIKYLAIDKERIPATDMEIALLLDVYRQYHDAHETHEGFVQYLANGCK</sequence>
<evidence type="ECO:0000313" key="9">
    <source>
        <dbReference type="EMBL" id="STO18054.1"/>
    </source>
</evidence>
<reference evidence="3" key="2">
    <citation type="journal article" date="2018" name="Genome Biol.">
        <title>SKESA: strategic k-mer extension for scrupulous assemblies.</title>
        <authorList>
            <person name="Souvorov A."/>
            <person name="Agarwala R."/>
            <person name="Lipman D.J."/>
        </authorList>
    </citation>
    <scope>NUCLEOTIDE SEQUENCE [LARGE SCALE GENOMIC DNA]</scope>
    <source>
        <strain evidence="3">1839</strain>
    </source>
</reference>
<reference evidence="4 15" key="6">
    <citation type="journal article" date="2019" name="Nat. Med.">
        <title>A library of human gut bacterial isolates paired with longitudinal multiomics data enables mechanistic microbiome research.</title>
        <authorList>
            <person name="Poyet M."/>
            <person name="Groussin M."/>
            <person name="Gibbons S.M."/>
            <person name="Avila-Pacheco J."/>
            <person name="Jiang X."/>
            <person name="Kearney S.M."/>
            <person name="Perrotta A.R."/>
            <person name="Berdy B."/>
            <person name="Zhao S."/>
            <person name="Lieberman T.D."/>
            <person name="Swanson P.K."/>
            <person name="Smith M."/>
            <person name="Roesemann S."/>
            <person name="Alexander J.E."/>
            <person name="Rich S.A."/>
            <person name="Livny J."/>
            <person name="Vlamakis H."/>
            <person name="Clish C."/>
            <person name="Bullock K."/>
            <person name="Deik A."/>
            <person name="Scott J."/>
            <person name="Pierce K.A."/>
            <person name="Xavier R.J."/>
            <person name="Alm E.J."/>
        </authorList>
    </citation>
    <scope>NUCLEOTIDE SEQUENCE [LARGE SCALE GENOMIC DNA]</scope>
    <source>
        <strain evidence="4 15">BIOML-A382</strain>
    </source>
</reference>
<dbReference type="Proteomes" id="UP000271008">
    <property type="component" value="Unassembled WGS sequence"/>
</dbReference>
<dbReference type="GO" id="GO:0008168">
    <property type="term" value="F:methyltransferase activity"/>
    <property type="evidence" value="ECO:0007669"/>
    <property type="project" value="UniProtKB-KW"/>
</dbReference>
<dbReference type="GO" id="GO:0045881">
    <property type="term" value="P:positive regulation of sporulation resulting in formation of a cellular spore"/>
    <property type="evidence" value="ECO:0007669"/>
    <property type="project" value="TreeGrafter"/>
</dbReference>
<evidence type="ECO:0000313" key="2">
    <source>
        <dbReference type="EMBL" id="GCO43608.1"/>
    </source>
</evidence>
<dbReference type="RefSeq" id="WP_001185429.1">
    <property type="nucleotide sequence ID" value="NZ_AP018573.1"/>
</dbReference>
<dbReference type="EMBL" id="DAAYTU010000031">
    <property type="protein sequence ID" value="HAG5772305.1"/>
    <property type="molecule type" value="Genomic_DNA"/>
</dbReference>
<dbReference type="Proteomes" id="UP000300926">
    <property type="component" value="Unassembled WGS sequence"/>
</dbReference>
<dbReference type="EMBL" id="BFIH01000077">
    <property type="protein sequence ID" value="GCO43608.1"/>
    <property type="molecule type" value="Genomic_DNA"/>
</dbReference>
<reference evidence="3" key="8">
    <citation type="submission" date="2020-02" db="EMBL/GenBank/DDBJ databases">
        <authorList>
            <consortium name="NCBI Pathogen Detection Project"/>
        </authorList>
    </citation>
    <scope>NUCLEOTIDE SEQUENCE</scope>
    <source>
        <strain evidence="3">1839</strain>
    </source>
</reference>
<dbReference type="SMART" id="SM00470">
    <property type="entry name" value="ParB"/>
    <property type="match status" value="1"/>
</dbReference>
<dbReference type="GO" id="GO:0005694">
    <property type="term" value="C:chromosome"/>
    <property type="evidence" value="ECO:0007669"/>
    <property type="project" value="TreeGrafter"/>
</dbReference>
<dbReference type="PANTHER" id="PTHR33375">
    <property type="entry name" value="CHROMOSOME-PARTITIONING PROTEIN PARB-RELATED"/>
    <property type="match status" value="1"/>
</dbReference>
<dbReference type="GO" id="GO:0007059">
    <property type="term" value="P:chromosome segregation"/>
    <property type="evidence" value="ECO:0007669"/>
    <property type="project" value="TreeGrafter"/>
</dbReference>
<evidence type="ECO:0000313" key="14">
    <source>
        <dbReference type="Proteomes" id="UP000300926"/>
    </source>
</evidence>
<dbReference type="Proteomes" id="UP000438958">
    <property type="component" value="Unassembled WGS sequence"/>
</dbReference>
<reference evidence="5 16" key="7">
    <citation type="submission" date="2019-10" db="EMBL/GenBank/DDBJ databases">
        <title>Comparative genomic analysis of antimicrobial resistant Escherichia coli of diverse origin.</title>
        <authorList>
            <person name="Ghatak S."/>
            <person name="Milton A.P."/>
            <person name="Rhetso K."/>
            <person name="Purkait D."/>
            <person name="Das S."/>
            <person name="Puro K.-U."/>
            <person name="Shakuntala I."/>
            <person name="Sen A."/>
            <person name="Sanjukta R."/>
            <person name="Priya G.B."/>
            <person name="Mawlong M."/>
            <person name="Lyngdoh V."/>
            <person name="Rynghang J."/>
            <person name="Mawphlang B.L."/>
        </authorList>
    </citation>
    <scope>NUCLEOTIDE SEQUENCE [LARGE SCALE GENOMIC DNA]</scope>
    <source>
        <strain evidence="5 16">SE161</strain>
    </source>
</reference>
<dbReference type="EMBL" id="RQTU01000031">
    <property type="protein sequence ID" value="RRD72893.1"/>
    <property type="molecule type" value="Genomic_DNA"/>
</dbReference>
<evidence type="ECO:0000313" key="15">
    <source>
        <dbReference type="Proteomes" id="UP000438958"/>
    </source>
</evidence>
<reference evidence="11 12" key="4">
    <citation type="submission" date="2018-06" db="EMBL/GenBank/DDBJ databases">
        <authorList>
            <consortium name="Pathogen Informatics"/>
            <person name="Doyle S."/>
        </authorList>
    </citation>
    <scope>NUCLEOTIDE SEQUENCE [LARGE SCALE GENOMIC DNA]</scope>
    <source>
        <strain evidence="9 12">NCTC8333</strain>
        <strain evidence="8 11">NCTC9075</strain>
    </source>
</reference>
<proteinExistence type="predicted"/>
<evidence type="ECO:0000313" key="6">
    <source>
        <dbReference type="EMBL" id="PAU18147.1"/>
    </source>
</evidence>
<evidence type="ECO:0000313" key="3">
    <source>
        <dbReference type="EMBL" id="HAG5772305.1"/>
    </source>
</evidence>
<dbReference type="Proteomes" id="UP000254718">
    <property type="component" value="Unassembled WGS sequence"/>
</dbReference>
<name>A0A0A3UJL8_ECOLX</name>
<organism evidence="2 14">
    <name type="scientific">Escherichia coli</name>
    <dbReference type="NCBI Taxonomy" id="562"/>
    <lineage>
        <taxon>Bacteria</taxon>
        <taxon>Pseudomonadati</taxon>
        <taxon>Pseudomonadota</taxon>
        <taxon>Gammaproteobacteria</taxon>
        <taxon>Enterobacterales</taxon>
        <taxon>Enterobacteriaceae</taxon>
        <taxon>Escherichia</taxon>
    </lineage>
</organism>
<dbReference type="CDD" id="cd16403">
    <property type="entry name" value="ParB_N_like_MT"/>
    <property type="match status" value="1"/>
</dbReference>
<gene>
    <name evidence="6" type="ORF">BTQ06_21835</name>
    <name evidence="7" type="ORF">EIA08_21930</name>
    <name evidence="2" type="ORF">ExPECSC038_04378</name>
    <name evidence="5" type="ORF">F9B07_22345</name>
    <name evidence="3" type="ORF">GGB84_004054</name>
    <name evidence="4" type="ORF">GKF66_20330</name>
    <name evidence="9" type="ORF">NCTC8333_06303</name>
    <name evidence="8" type="ORF">NCTC9075_00082</name>
</gene>
<dbReference type="GO" id="GO:0032259">
    <property type="term" value="P:methylation"/>
    <property type="evidence" value="ECO:0007669"/>
    <property type="project" value="UniProtKB-KW"/>
</dbReference>
<reference evidence="7 13" key="5">
    <citation type="submission" date="2018-11" db="EMBL/GenBank/DDBJ databases">
        <title>Enterobacteriaceae from Patient.</title>
        <authorList>
            <person name="Shen C."/>
            <person name="Yang Y."/>
            <person name="Tian G."/>
        </authorList>
    </citation>
    <scope>NUCLEOTIDE SEQUENCE [LARGE SCALE GENOMIC DNA]</scope>
    <source>
        <strain evidence="7 13">GBGD28</strain>
    </source>
</reference>
<dbReference type="Proteomes" id="UP000254181">
    <property type="component" value="Unassembled WGS sequence"/>
</dbReference>
<evidence type="ECO:0000259" key="1">
    <source>
        <dbReference type="SMART" id="SM00470"/>
    </source>
</evidence>
<dbReference type="InterPro" id="IPR003115">
    <property type="entry name" value="ParB_N"/>
</dbReference>
<dbReference type="Pfam" id="PF02195">
    <property type="entry name" value="ParB_N"/>
    <property type="match status" value="1"/>
</dbReference>
<evidence type="ECO:0000313" key="7">
    <source>
        <dbReference type="EMBL" id="RRD72893.1"/>
    </source>
</evidence>
<reference evidence="2 14" key="3">
    <citation type="submission" date="2018-04" db="EMBL/GenBank/DDBJ databases">
        <title>Large scale genomics of bovine and human commensal E. coli to reveal the emerging process of EHEC.</title>
        <authorList>
            <person name="Arimizu Y."/>
            <person name="Ogura Y."/>
        </authorList>
    </citation>
    <scope>NUCLEOTIDE SEQUENCE [LARGE SCALE GENOMIC DNA]</scope>
    <source>
        <strain evidence="2 14">ECSC038</strain>
    </source>
</reference>
<dbReference type="EMBL" id="MRVZ01000085">
    <property type="protein sequence ID" value="PAU18147.1"/>
    <property type="molecule type" value="Genomic_DNA"/>
</dbReference>
<dbReference type="Gene3D" id="3.90.1530.10">
    <property type="entry name" value="Conserved hypothetical protein from pyrococcus furiosus pfu- 392566-001, ParB domain"/>
    <property type="match status" value="1"/>
</dbReference>
<dbReference type="Proteomes" id="UP000218543">
    <property type="component" value="Unassembled WGS sequence"/>
</dbReference>
<evidence type="ECO:0000313" key="13">
    <source>
        <dbReference type="Proteomes" id="UP000271008"/>
    </source>
</evidence>
<feature type="domain" description="ParB-like N-terminal" evidence="1">
    <location>
        <begin position="6"/>
        <end position="92"/>
    </location>
</feature>
<evidence type="ECO:0000313" key="10">
    <source>
        <dbReference type="Proteomes" id="UP000218543"/>
    </source>
</evidence>
<dbReference type="EMBL" id="WCEW01000035">
    <property type="protein sequence ID" value="MTE91508.1"/>
    <property type="molecule type" value="Genomic_DNA"/>
</dbReference>
<evidence type="ECO:0000313" key="8">
    <source>
        <dbReference type="EMBL" id="STL19006.1"/>
    </source>
</evidence>
<dbReference type="SUPFAM" id="SSF110849">
    <property type="entry name" value="ParB/Sulfiredoxin"/>
    <property type="match status" value="1"/>
</dbReference>
<evidence type="ECO:0000313" key="11">
    <source>
        <dbReference type="Proteomes" id="UP000254181"/>
    </source>
</evidence>
<accession>A0A0A3UJL8</accession>
<dbReference type="InterPro" id="IPR050336">
    <property type="entry name" value="Chromosome_partition/occlusion"/>
</dbReference>
<keyword evidence="2" id="KW-0808">Transferase</keyword>
<dbReference type="EMBL" id="UGEM01000002">
    <property type="protein sequence ID" value="STL19006.1"/>
    <property type="molecule type" value="Genomic_DNA"/>
</dbReference>
<dbReference type="PANTHER" id="PTHR33375:SF1">
    <property type="entry name" value="CHROMOSOME-PARTITIONING PROTEIN PARB-RELATED"/>
    <property type="match status" value="1"/>
</dbReference>
<evidence type="ECO:0000313" key="4">
    <source>
        <dbReference type="EMBL" id="MSI71117.1"/>
    </source>
</evidence>
<evidence type="ECO:0000313" key="5">
    <source>
        <dbReference type="EMBL" id="MTE91508.1"/>
    </source>
</evidence>
<evidence type="ECO:0000313" key="12">
    <source>
        <dbReference type="Proteomes" id="UP000254718"/>
    </source>
</evidence>
<reference evidence="6 10" key="1">
    <citation type="submission" date="2016-12" db="EMBL/GenBank/DDBJ databases">
        <title>Real-Time Genomic Investigation Underlying the Public Health Response to a Shiga Toxin-Producing Escherichia Coli O26:H11 Outbreak in a Nursery.</title>
        <authorList>
            <person name="Ferdous M."/>
            <person name="Moran-Gilad J."/>
            <person name="Rossen J.W."/>
            <person name="Gdalevich M."/>
        </authorList>
    </citation>
    <scope>NUCLEOTIDE SEQUENCE [LARGE SCALE GENOMIC DNA]</scope>
    <source>
        <strain evidence="6 10">STEC 514-2</strain>
    </source>
</reference>
<dbReference type="InterPro" id="IPR036086">
    <property type="entry name" value="ParB/Sulfiredoxin_sf"/>
</dbReference>
<dbReference type="EMBL" id="UGFE01000007">
    <property type="protein sequence ID" value="STO18054.1"/>
    <property type="molecule type" value="Genomic_DNA"/>
</dbReference>
<dbReference type="Proteomes" id="UP000486847">
    <property type="component" value="Unassembled WGS sequence"/>
</dbReference>